<evidence type="ECO:0000256" key="8">
    <source>
        <dbReference type="ARBA" id="ARBA00023136"/>
    </source>
</evidence>
<dbReference type="GO" id="GO:0005886">
    <property type="term" value="C:plasma membrane"/>
    <property type="evidence" value="ECO:0007669"/>
    <property type="project" value="UniProtKB-SubCell"/>
</dbReference>
<evidence type="ECO:0000256" key="5">
    <source>
        <dbReference type="ARBA" id="ARBA00022692"/>
    </source>
</evidence>
<accession>A0A4U1BPJ5</accession>
<dbReference type="NCBIfam" id="TIGR00835">
    <property type="entry name" value="agcS"/>
    <property type="match status" value="1"/>
</dbReference>
<feature type="transmembrane region" description="Helical" evidence="9">
    <location>
        <begin position="143"/>
        <end position="162"/>
    </location>
</feature>
<evidence type="ECO:0000313" key="11">
    <source>
        <dbReference type="Proteomes" id="UP000305675"/>
    </source>
</evidence>
<evidence type="ECO:0000256" key="4">
    <source>
        <dbReference type="ARBA" id="ARBA00022475"/>
    </source>
</evidence>
<protein>
    <submittedName>
        <fullName evidence="10">Sodium:alanine symporter family protein</fullName>
    </submittedName>
</protein>
<feature type="transmembrane region" description="Helical" evidence="9">
    <location>
        <begin position="92"/>
        <end position="110"/>
    </location>
</feature>
<reference evidence="10 11" key="1">
    <citation type="submission" date="2019-04" db="EMBL/GenBank/DDBJ databases">
        <authorList>
            <person name="Hwang J.C."/>
        </authorList>
    </citation>
    <scope>NUCLEOTIDE SEQUENCE [LARGE SCALE GENOMIC DNA]</scope>
    <source>
        <strain evidence="10 11">IMCC35002</strain>
    </source>
</reference>
<dbReference type="InterPro" id="IPR001463">
    <property type="entry name" value="Na/Ala_symport"/>
</dbReference>
<dbReference type="RefSeq" id="WP_136863236.1">
    <property type="nucleotide sequence ID" value="NZ_SWCJ01000005.1"/>
</dbReference>
<dbReference type="FunFam" id="1.20.1740.10:FF:000004">
    <property type="entry name" value="Sodium:alanine symporter family protein"/>
    <property type="match status" value="1"/>
</dbReference>
<feature type="transmembrane region" description="Helical" evidence="9">
    <location>
        <begin position="236"/>
        <end position="263"/>
    </location>
</feature>
<keyword evidence="6 9" id="KW-0769">Symport</keyword>
<dbReference type="Pfam" id="PF01235">
    <property type="entry name" value="Na_Ala_symp"/>
    <property type="match status" value="1"/>
</dbReference>
<feature type="transmembrane region" description="Helical" evidence="9">
    <location>
        <begin position="182"/>
        <end position="200"/>
    </location>
</feature>
<proteinExistence type="inferred from homology"/>
<keyword evidence="3 9" id="KW-0813">Transport</keyword>
<feature type="transmembrane region" description="Helical" evidence="9">
    <location>
        <begin position="60"/>
        <end position="86"/>
    </location>
</feature>
<dbReference type="PANTHER" id="PTHR30330">
    <property type="entry name" value="AGSS FAMILY TRANSPORTER, SODIUM-ALANINE"/>
    <property type="match status" value="1"/>
</dbReference>
<comment type="caution">
    <text evidence="10">The sequence shown here is derived from an EMBL/GenBank/DDBJ whole genome shotgun (WGS) entry which is preliminary data.</text>
</comment>
<comment type="similarity">
    <text evidence="2 9">Belongs to the alanine or glycine:cation symporter (AGCS) (TC 2.A.25) family.</text>
</comment>
<dbReference type="OrthoDB" id="9806926at2"/>
<keyword evidence="11" id="KW-1185">Reference proteome</keyword>
<keyword evidence="8 9" id="KW-0472">Membrane</keyword>
<feature type="transmembrane region" description="Helical" evidence="9">
    <location>
        <begin position="305"/>
        <end position="327"/>
    </location>
</feature>
<evidence type="ECO:0000256" key="1">
    <source>
        <dbReference type="ARBA" id="ARBA00004651"/>
    </source>
</evidence>
<keyword evidence="4" id="KW-1003">Cell membrane</keyword>
<dbReference type="AlphaFoldDB" id="A0A4U1BPJ5"/>
<feature type="transmembrane region" description="Helical" evidence="9">
    <location>
        <begin position="14"/>
        <end position="33"/>
    </location>
</feature>
<organism evidence="10 11">
    <name type="scientific">Ferrimonas aestuarii</name>
    <dbReference type="NCBI Taxonomy" id="2569539"/>
    <lineage>
        <taxon>Bacteria</taxon>
        <taxon>Pseudomonadati</taxon>
        <taxon>Pseudomonadota</taxon>
        <taxon>Gammaproteobacteria</taxon>
        <taxon>Alteromonadales</taxon>
        <taxon>Ferrimonadaceae</taxon>
        <taxon>Ferrimonas</taxon>
    </lineage>
</organism>
<evidence type="ECO:0000256" key="3">
    <source>
        <dbReference type="ARBA" id="ARBA00022448"/>
    </source>
</evidence>
<dbReference type="Proteomes" id="UP000305675">
    <property type="component" value="Unassembled WGS sequence"/>
</dbReference>
<dbReference type="Gene3D" id="1.20.1740.10">
    <property type="entry name" value="Amino acid/polyamine transporter I"/>
    <property type="match status" value="1"/>
</dbReference>
<evidence type="ECO:0000256" key="7">
    <source>
        <dbReference type="ARBA" id="ARBA00022989"/>
    </source>
</evidence>
<sequence length="444" mass="46785">MNNIEALLSTLSSWVWGPPLLILLVGTGAYYTYRLKFLQVRKLPLALKLMLKPNQAAGDISSFSALCTAMAATIGTGNIVGVATAIKLGGPGALFWMWMAGFAGMATKYAECMLAVKYRRQDEQGQQVGGPMYYILHGTGKAWLAKLFAVFTLGVAFFGIGTFPQVNAIVDGARIAFSVPDWVSMALVAILVALVTLGGVKRIAKVATALVPTMALFYVTACLLLLGLNFEAVPAAFALVIEAAFTPQAAGGGFAGATVMMAIQFGIARGVFSNESGLGSAPMAAAAAKTNSPVEQGLVSMTGTLFDTLIVCSLTGLALIVTGAWQGEFAGAAMTSSAFTSGLSATVGQQVITLALLFFAFTTILGWNYYGERAVLFLFGERGRMPYRWIFVALVAVGGLLQLNLIWTLADIVNGLMAIPNLVALLMLRKEVVGDTLAYFKAKG</sequence>
<keyword evidence="7 9" id="KW-1133">Transmembrane helix</keyword>
<dbReference type="GO" id="GO:0005283">
    <property type="term" value="F:amino acid:sodium symporter activity"/>
    <property type="evidence" value="ECO:0007669"/>
    <property type="project" value="InterPro"/>
</dbReference>
<evidence type="ECO:0000313" key="10">
    <source>
        <dbReference type="EMBL" id="TKB55479.1"/>
    </source>
</evidence>
<dbReference type="PANTHER" id="PTHR30330:SF3">
    <property type="entry name" value="TRANSCRIPTIONAL REGULATOR, LRP FAMILY"/>
    <property type="match status" value="1"/>
</dbReference>
<feature type="transmembrane region" description="Helical" evidence="9">
    <location>
        <begin position="387"/>
        <end position="406"/>
    </location>
</feature>
<gene>
    <name evidence="10" type="ORF">FCL42_09855</name>
</gene>
<keyword evidence="9" id="KW-0997">Cell inner membrane</keyword>
<evidence type="ECO:0000256" key="9">
    <source>
        <dbReference type="RuleBase" id="RU363064"/>
    </source>
</evidence>
<comment type="subcellular location">
    <subcellularLocation>
        <location evidence="9">Cell inner membrane</location>
        <topology evidence="9">Multi-pass membrane protein</topology>
    </subcellularLocation>
    <subcellularLocation>
        <location evidence="1">Cell membrane</location>
        <topology evidence="1">Multi-pass membrane protein</topology>
    </subcellularLocation>
</comment>
<feature type="transmembrane region" description="Helical" evidence="9">
    <location>
        <begin position="347"/>
        <end position="367"/>
    </location>
</feature>
<dbReference type="EMBL" id="SWCJ01000005">
    <property type="protein sequence ID" value="TKB55479.1"/>
    <property type="molecule type" value="Genomic_DNA"/>
</dbReference>
<name>A0A4U1BPJ5_9GAMM</name>
<feature type="transmembrane region" description="Helical" evidence="9">
    <location>
        <begin position="207"/>
        <end position="230"/>
    </location>
</feature>
<evidence type="ECO:0000256" key="2">
    <source>
        <dbReference type="ARBA" id="ARBA00009261"/>
    </source>
</evidence>
<keyword evidence="5 9" id="KW-0812">Transmembrane</keyword>
<dbReference type="PRINTS" id="PR00175">
    <property type="entry name" value="NAALASMPORT"/>
</dbReference>
<evidence type="ECO:0000256" key="6">
    <source>
        <dbReference type="ARBA" id="ARBA00022847"/>
    </source>
</evidence>